<feature type="transmembrane region" description="Helical" evidence="7">
    <location>
        <begin position="348"/>
        <end position="371"/>
    </location>
</feature>
<dbReference type="KEGG" id="mbd:MEBOL_001104"/>
<evidence type="ECO:0000256" key="4">
    <source>
        <dbReference type="ARBA" id="ARBA00022840"/>
    </source>
</evidence>
<dbReference type="RefSeq" id="WP_095976429.1">
    <property type="nucleotide sequence ID" value="NZ_CP022163.1"/>
</dbReference>
<keyword evidence="10" id="KW-1185">Reference proteome</keyword>
<dbReference type="PROSITE" id="PS50011">
    <property type="entry name" value="PROTEIN_KINASE_DOM"/>
    <property type="match status" value="1"/>
</dbReference>
<keyword evidence="2 5" id="KW-0547">Nucleotide-binding</keyword>
<protein>
    <submittedName>
        <fullName evidence="9">Protein kinase</fullName>
    </submittedName>
</protein>
<dbReference type="SMART" id="SM00220">
    <property type="entry name" value="S_TKc"/>
    <property type="match status" value="1"/>
</dbReference>
<dbReference type="PANTHER" id="PTHR43289">
    <property type="entry name" value="MITOGEN-ACTIVATED PROTEIN KINASE KINASE KINASE 20-RELATED"/>
    <property type="match status" value="1"/>
</dbReference>
<proteinExistence type="predicted"/>
<dbReference type="OrthoDB" id="9801841at2"/>
<dbReference type="InterPro" id="IPR011009">
    <property type="entry name" value="Kinase-like_dom_sf"/>
</dbReference>
<evidence type="ECO:0000313" key="10">
    <source>
        <dbReference type="Proteomes" id="UP000217289"/>
    </source>
</evidence>
<dbReference type="InterPro" id="IPR017441">
    <property type="entry name" value="Protein_kinase_ATP_BS"/>
</dbReference>
<evidence type="ECO:0000256" key="7">
    <source>
        <dbReference type="SAM" id="Phobius"/>
    </source>
</evidence>
<evidence type="ECO:0000256" key="2">
    <source>
        <dbReference type="ARBA" id="ARBA00022741"/>
    </source>
</evidence>
<dbReference type="GO" id="GO:0005524">
    <property type="term" value="F:ATP binding"/>
    <property type="evidence" value="ECO:0007669"/>
    <property type="project" value="UniProtKB-UniRule"/>
</dbReference>
<dbReference type="CDD" id="cd14014">
    <property type="entry name" value="STKc_PknB_like"/>
    <property type="match status" value="1"/>
</dbReference>
<dbReference type="SUPFAM" id="SSF56112">
    <property type="entry name" value="Protein kinase-like (PK-like)"/>
    <property type="match status" value="1"/>
</dbReference>
<dbReference type="PANTHER" id="PTHR43289:SF6">
    <property type="entry name" value="SERINE_THREONINE-PROTEIN KINASE NEKL-3"/>
    <property type="match status" value="1"/>
</dbReference>
<feature type="binding site" evidence="5">
    <location>
        <position position="39"/>
    </location>
    <ligand>
        <name>ATP</name>
        <dbReference type="ChEBI" id="CHEBI:30616"/>
    </ligand>
</feature>
<keyword evidence="3 9" id="KW-0418">Kinase</keyword>
<dbReference type="PROSITE" id="PS00108">
    <property type="entry name" value="PROTEIN_KINASE_ST"/>
    <property type="match status" value="1"/>
</dbReference>
<gene>
    <name evidence="9" type="ORF">MEBOL_001104</name>
</gene>
<keyword evidence="7" id="KW-1133">Transmembrane helix</keyword>
<evidence type="ECO:0000259" key="8">
    <source>
        <dbReference type="PROSITE" id="PS50011"/>
    </source>
</evidence>
<sequence length="629" mass="66116">MTGEPLAGRYQLEQELGRGGMATVFLATDLRLSRQVAVKVLHPGGDGRRAERFRQEAALVASVKHPNVLEIHDFGQDAARGPFLVCEWVRGEDLRELARRLSPVPPEVAAVLGWELARALGAAHARGVVHRDVKPENVLVARGGPLKLADFGIAALADQERLTSTGAITGSLAYMAPERIDTGAFSPASDVYAVGVVLFELCTGTTPHGGKGAAYLAASVMTKDAPPLASVVPGTPEPLNALVARCLARDSRDRPANGDELARMLEDVVGRMAGPPAEEARAFFQAPEAYAASWREARFQRLLSEGGSMLARGEGARAAKVLNEALSLRPDSPEVMSLLRERPKARRATALGVGATLAGIVAVVGVVGWGVHRGHTPPRHPAQGVEERVIAEVPAQDPETRAGVPSGEPRPDPLKTLPRETASSAPAGAVPVRMAAPTRTEGARGARAPTHGATSGSNPPRQATPPAPSGSREGAAASATRAPLSGEPVEPATLRVATRPWAEVFVDDQSRGYTPRVREVNLSPGTHRLRFVNPLCDAWEEVIQVAAGELVSREVKLQVRKAELVIVAPAGARVFVDGVEAGVAPLSGPVNVEHGSHVVSARAPGVAPLQREVDVVAGQRIEVVVEVAP</sequence>
<dbReference type="Pfam" id="PF08308">
    <property type="entry name" value="PEGA"/>
    <property type="match status" value="1"/>
</dbReference>
<keyword evidence="4 5" id="KW-0067">ATP-binding</keyword>
<dbReference type="GO" id="GO:0004674">
    <property type="term" value="F:protein serine/threonine kinase activity"/>
    <property type="evidence" value="ECO:0007669"/>
    <property type="project" value="TreeGrafter"/>
</dbReference>
<dbReference type="InterPro" id="IPR013229">
    <property type="entry name" value="PEGA"/>
</dbReference>
<dbReference type="EMBL" id="CP022163">
    <property type="protein sequence ID" value="ATB27660.1"/>
    <property type="molecule type" value="Genomic_DNA"/>
</dbReference>
<evidence type="ECO:0000313" key="9">
    <source>
        <dbReference type="EMBL" id="ATB27660.1"/>
    </source>
</evidence>
<evidence type="ECO:0000256" key="1">
    <source>
        <dbReference type="ARBA" id="ARBA00022679"/>
    </source>
</evidence>
<name>A0A250I8X4_9BACT</name>
<keyword evidence="1" id="KW-0808">Transferase</keyword>
<dbReference type="InterPro" id="IPR008271">
    <property type="entry name" value="Ser/Thr_kinase_AS"/>
</dbReference>
<evidence type="ECO:0000256" key="5">
    <source>
        <dbReference type="PROSITE-ProRule" id="PRU10141"/>
    </source>
</evidence>
<dbReference type="PROSITE" id="PS00107">
    <property type="entry name" value="PROTEIN_KINASE_ATP"/>
    <property type="match status" value="1"/>
</dbReference>
<evidence type="ECO:0000256" key="6">
    <source>
        <dbReference type="SAM" id="MobiDB-lite"/>
    </source>
</evidence>
<feature type="region of interest" description="Disordered" evidence="6">
    <location>
        <begin position="394"/>
        <end position="490"/>
    </location>
</feature>
<feature type="domain" description="Protein kinase" evidence="8">
    <location>
        <begin position="10"/>
        <end position="269"/>
    </location>
</feature>
<dbReference type="Pfam" id="PF00069">
    <property type="entry name" value="Pkinase"/>
    <property type="match status" value="1"/>
</dbReference>
<keyword evidence="7" id="KW-0812">Transmembrane</keyword>
<reference evidence="9 10" key="1">
    <citation type="submission" date="2017-06" db="EMBL/GenBank/DDBJ databases">
        <authorList>
            <person name="Kim H.J."/>
            <person name="Triplett B.A."/>
        </authorList>
    </citation>
    <scope>NUCLEOTIDE SEQUENCE [LARGE SCALE GENOMIC DNA]</scope>
    <source>
        <strain evidence="9 10">DSM 14713</strain>
    </source>
</reference>
<organism evidence="9 10">
    <name type="scientific">Melittangium boletus DSM 14713</name>
    <dbReference type="NCBI Taxonomy" id="1294270"/>
    <lineage>
        <taxon>Bacteria</taxon>
        <taxon>Pseudomonadati</taxon>
        <taxon>Myxococcota</taxon>
        <taxon>Myxococcia</taxon>
        <taxon>Myxococcales</taxon>
        <taxon>Cystobacterineae</taxon>
        <taxon>Archangiaceae</taxon>
        <taxon>Melittangium</taxon>
    </lineage>
</organism>
<dbReference type="AlphaFoldDB" id="A0A250I8X4"/>
<dbReference type="Gene3D" id="1.10.510.10">
    <property type="entry name" value="Transferase(Phosphotransferase) domain 1"/>
    <property type="match status" value="1"/>
</dbReference>
<dbReference type="Gene3D" id="3.30.200.20">
    <property type="entry name" value="Phosphorylase Kinase, domain 1"/>
    <property type="match status" value="1"/>
</dbReference>
<keyword evidence="7" id="KW-0472">Membrane</keyword>
<feature type="compositionally biased region" description="Polar residues" evidence="6">
    <location>
        <begin position="452"/>
        <end position="461"/>
    </location>
</feature>
<evidence type="ECO:0000256" key="3">
    <source>
        <dbReference type="ARBA" id="ARBA00022777"/>
    </source>
</evidence>
<dbReference type="Proteomes" id="UP000217289">
    <property type="component" value="Chromosome"/>
</dbReference>
<dbReference type="InterPro" id="IPR000719">
    <property type="entry name" value="Prot_kinase_dom"/>
</dbReference>
<accession>A0A250I8X4</accession>